<keyword evidence="2" id="KW-1185">Reference proteome</keyword>
<dbReference type="EMBL" id="CASHSV030000311">
    <property type="protein sequence ID" value="CAJ2656861.1"/>
    <property type="molecule type" value="Genomic_DNA"/>
</dbReference>
<protein>
    <submittedName>
        <fullName evidence="1">Uncharacterized protein</fullName>
    </submittedName>
</protein>
<organism evidence="1 2">
    <name type="scientific">Trifolium pratense</name>
    <name type="common">Red clover</name>
    <dbReference type="NCBI Taxonomy" id="57577"/>
    <lineage>
        <taxon>Eukaryota</taxon>
        <taxon>Viridiplantae</taxon>
        <taxon>Streptophyta</taxon>
        <taxon>Embryophyta</taxon>
        <taxon>Tracheophyta</taxon>
        <taxon>Spermatophyta</taxon>
        <taxon>Magnoliopsida</taxon>
        <taxon>eudicotyledons</taxon>
        <taxon>Gunneridae</taxon>
        <taxon>Pentapetalae</taxon>
        <taxon>rosids</taxon>
        <taxon>fabids</taxon>
        <taxon>Fabales</taxon>
        <taxon>Fabaceae</taxon>
        <taxon>Papilionoideae</taxon>
        <taxon>50 kb inversion clade</taxon>
        <taxon>NPAAA clade</taxon>
        <taxon>Hologalegina</taxon>
        <taxon>IRL clade</taxon>
        <taxon>Trifolieae</taxon>
        <taxon>Trifolium</taxon>
    </lineage>
</organism>
<dbReference type="Proteomes" id="UP001177021">
    <property type="component" value="Unassembled WGS sequence"/>
</dbReference>
<sequence length="479" mass="55641">MKDQQRKKQRVVERNNQDYISKLPYSLLCNILSSLKINEAVKTSVLSSNWRYIFTNPTNLIFDAQNMLVKDYPFPNICHLSKVLMFNIKMKRASTFVSNVNKYLSNVKNVQKIDKLKVCFTFRNKGYGCNDLEEWIRFAVERNVEEIDLCLLEDNHLSAPNPNDGSFYVFPCDTFDFNSTLKCLRLAHCVLAPLNSCNYGFSTLATLELFKVDLKSEEHIRILLSSCDNLESLSFSECYNMDYLKLEHSFCKKLKYLKVNLCRQLKGIMLKSYILETLEYVGSKVAFFFDAPNLKSFFGYVSENWLVCKLSTDLPQLENLLLECCCMGDVMTKRFPTFENLRHLEIIKVGIFRQDLSWIPVALNACPTITKLKLHLRTYFNIDEELTAYWPPRCLHKHLKEITITGIRGHSSEIAIAIYLLRNAISLEKMIVDPHPRIYLGNGKCVHSEVCENWSRIEKHKVEFFLKKEVGSLVELLIL</sequence>
<name>A0ACB0KI07_TRIPR</name>
<proteinExistence type="predicted"/>
<evidence type="ECO:0000313" key="1">
    <source>
        <dbReference type="EMBL" id="CAJ2656861.1"/>
    </source>
</evidence>
<accession>A0ACB0KI07</accession>
<reference evidence="1" key="1">
    <citation type="submission" date="2023-10" db="EMBL/GenBank/DDBJ databases">
        <authorList>
            <person name="Rodriguez Cubillos JULIANA M."/>
            <person name="De Vega J."/>
        </authorList>
    </citation>
    <scope>NUCLEOTIDE SEQUENCE</scope>
</reference>
<comment type="caution">
    <text evidence="1">The sequence shown here is derived from an EMBL/GenBank/DDBJ whole genome shotgun (WGS) entry which is preliminary data.</text>
</comment>
<gene>
    <name evidence="1" type="ORF">MILVUS5_LOCUS23525</name>
</gene>
<evidence type="ECO:0000313" key="2">
    <source>
        <dbReference type="Proteomes" id="UP001177021"/>
    </source>
</evidence>